<dbReference type="PANTHER" id="PTHR38467:SF1">
    <property type="entry name" value="CONJUGATIVE TRANSFER: ASSEMBLY"/>
    <property type="match status" value="1"/>
</dbReference>
<accession>A0A076FC49</accession>
<dbReference type="eggNOG" id="COG3451">
    <property type="taxonomic scope" value="Bacteria"/>
</dbReference>
<protein>
    <submittedName>
        <fullName evidence="2">Conjugal transfer protein TraG</fullName>
    </submittedName>
</protein>
<dbReference type="CDD" id="cd01127">
    <property type="entry name" value="TrwB_TraG_TraD_VirD4"/>
    <property type="match status" value="1"/>
</dbReference>
<dbReference type="HOGENOM" id="CLU_007815_1_0_7"/>
<proteinExistence type="predicted"/>
<dbReference type="RefSeq" id="WP_144242195.1">
    <property type="nucleotide sequence ID" value="NZ_CP009044.1"/>
</dbReference>
<dbReference type="InterPro" id="IPR053155">
    <property type="entry name" value="F-pilin_assembly_TraC"/>
</dbReference>
<evidence type="ECO:0000313" key="3">
    <source>
        <dbReference type="Proteomes" id="UP000028486"/>
    </source>
</evidence>
<reference evidence="2 3" key="1">
    <citation type="journal article" date="2014" name="Genome Announc.">
        <title>Complete Genome Sequence of Campylobacter iguaniorum Strain 1485ET, Isolated from a Bearded Dragon (Pogona vitticeps).</title>
        <authorList>
            <person name="Gilbert M.J."/>
            <person name="Miller W.G."/>
            <person name="Yee E."/>
            <person name="Kik M."/>
            <person name="Wagenaar J.A."/>
            <person name="Duim B."/>
        </authorList>
    </citation>
    <scope>NUCLEOTIDE SEQUENCE [LARGE SCALE GENOMIC DNA]</scope>
    <source>
        <strain evidence="2 3">1485E</strain>
        <plasmid evidence="2">pCIG1485E</plasmid>
    </source>
</reference>
<dbReference type="SUPFAM" id="SSF52540">
    <property type="entry name" value="P-loop containing nucleoside triphosphate hydrolases"/>
    <property type="match status" value="1"/>
</dbReference>
<geneLocation type="plasmid" evidence="2 3">
    <name>pCIG1485E</name>
</geneLocation>
<evidence type="ECO:0000259" key="1">
    <source>
        <dbReference type="Pfam" id="PF19044"/>
    </source>
</evidence>
<evidence type="ECO:0000313" key="2">
    <source>
        <dbReference type="EMBL" id="AII15526.1"/>
    </source>
</evidence>
<sequence>MSGNPLTAPLADIASLPTKIWGSVFKRYKLSKFLPYHLYDPKIEMYINNDDSFGCIFQCAPRIRMGTSTATAIEEMLNKLPDNTFIQFTLVGSKNIKQVVENWRLEHKKRAKTDKEHGELLATAIDNMAEFYYSKTVEAPSRSMTAKLKNFTLFVSIKSNKKDALMSYKGTLKNILAANHFAPQNATPDMVKPIIYELFNGGHDLRDIPAYDEFAYLNNQLIAPSTKVVVKDTHLESDGRSWISLTPQALPKYAHISDFGEKIGDYVSKALDTNQFKDTFMITTSITRLPKTKTNGVARNHSMILGQKWSEAIFRQFAAAKEESVSILDRIDSRKEKLYAMDLNILVSGDNFDDAKENAQTIMSYWNKGGEYKAITLDDAMGIHHLNFMASLPMGINREYMFETTGKYRSMFPDQIAQFVPLEADYKGNHPNLMLFSRRAQLSGFDLFISNINFNAYLVATSGAGKSVLLNMLGFNSYTRGDRVFVLDYDNSFLKLCETIDGQYIFLDPQKPISFNPFSEIHDEAELMEDLAYLSDFVYMLGSSKSEQRALEDEKLIKTKLQDNIKLLFREFGNKMEVTHIRDKMRQVDDSRFKDFADQLGTFCRGGIYSRFLEGKNEFNIQKEFIVVEFKGIENHPDIRDPIIMLLIYHINQLMYMSGDRKNRIQIILDEAHRFLGKNPRMDDFIEQAYRRARKYDGSIILATQGFDDIYNAKSGGLSKAGTVIVNNSSWKWFMKQTETSINMLINSEVFNFSDIDKEILRSIVTVKPEYSELFMITPEEYKLPYRLLMDKFFYYLTTTDPKDKAKINQLVENGMTLAKAIETLANEKD</sequence>
<dbReference type="AlphaFoldDB" id="A0A076FC49"/>
<dbReference type="Gene3D" id="3.40.50.300">
    <property type="entry name" value="P-loop containing nucleotide triphosphate hydrolases"/>
    <property type="match status" value="1"/>
</dbReference>
<dbReference type="InterPro" id="IPR043964">
    <property type="entry name" value="P-loop_TraG"/>
</dbReference>
<dbReference type="Gene3D" id="1.10.8.730">
    <property type="match status" value="1"/>
</dbReference>
<gene>
    <name evidence="2" type="ORF">CIG1485E_a0001</name>
</gene>
<dbReference type="InterPro" id="IPR027417">
    <property type="entry name" value="P-loop_NTPase"/>
</dbReference>
<dbReference type="OrthoDB" id="9816422at2"/>
<dbReference type="InterPro" id="IPR025955">
    <property type="entry name" value="TraC/Conjuga_ATPase"/>
</dbReference>
<dbReference type="Proteomes" id="UP000028486">
    <property type="component" value="Plasmid pCIG1485E"/>
</dbReference>
<dbReference type="Pfam" id="PF11130">
    <property type="entry name" value="TraC_F_IV"/>
    <property type="match status" value="1"/>
</dbReference>
<dbReference type="Pfam" id="PF19044">
    <property type="entry name" value="P-loop_TraG"/>
    <property type="match status" value="1"/>
</dbReference>
<name>A0A076FC49_9BACT</name>
<dbReference type="PANTHER" id="PTHR38467">
    <property type="match status" value="1"/>
</dbReference>
<organism evidence="2 3">
    <name type="scientific">Campylobacter iguaniorum</name>
    <dbReference type="NCBI Taxonomy" id="1244531"/>
    <lineage>
        <taxon>Bacteria</taxon>
        <taxon>Pseudomonadati</taxon>
        <taxon>Campylobacterota</taxon>
        <taxon>Epsilonproteobacteria</taxon>
        <taxon>Campylobacterales</taxon>
        <taxon>Campylobacteraceae</taxon>
        <taxon>Campylobacter</taxon>
    </lineage>
</organism>
<keyword evidence="3" id="KW-1185">Reference proteome</keyword>
<feature type="domain" description="TraG P-loop" evidence="1">
    <location>
        <begin position="453"/>
        <end position="828"/>
    </location>
</feature>
<dbReference type="EMBL" id="CP009044">
    <property type="protein sequence ID" value="AII15526.1"/>
    <property type="molecule type" value="Genomic_DNA"/>
</dbReference>
<keyword evidence="2" id="KW-0614">Plasmid</keyword>
<dbReference type="KEGG" id="caj:CIG1485E_a0001"/>